<dbReference type="RefSeq" id="WP_146216082.1">
    <property type="nucleotide sequence ID" value="NZ_OUNR01000001.1"/>
</dbReference>
<dbReference type="InParanoid" id="A0A330L460"/>
<dbReference type="OrthoDB" id="9783247at2"/>
<protein>
    <recommendedName>
        <fullName evidence="3">Lipoprotein</fullName>
    </recommendedName>
</protein>
<sequence length="215" mass="23482">MKSMMLRQVVGVSLVGVLAVMAGCVGKGETRYLDVRTPTAAAPSPEQEPVKIVIEPFEDRRDDKTRVGQRTHLWGGATVFNVAGERPGEVIAQALADRLKNRGWRGRPWKVQVGRSADVPDADIVISGQVSEFFVTAKSRVFSTVINASNKFSVRARNVGDNSTTIRSVEGAQRTTVFWFAEGDAQELLAATLKDGIDRFVADTMVTDRALRPAH</sequence>
<dbReference type="PROSITE" id="PS51257">
    <property type="entry name" value="PROKAR_LIPOPROTEIN"/>
    <property type="match status" value="1"/>
</dbReference>
<accession>A0A330L460</accession>
<proteinExistence type="predicted"/>
<name>A0A330L460_9BACT</name>
<evidence type="ECO:0000313" key="1">
    <source>
        <dbReference type="EMBL" id="SPP63692.1"/>
    </source>
</evidence>
<dbReference type="Proteomes" id="UP000248168">
    <property type="component" value="Unassembled WGS sequence"/>
</dbReference>
<evidence type="ECO:0008006" key="3">
    <source>
        <dbReference type="Google" id="ProtNLM"/>
    </source>
</evidence>
<dbReference type="AlphaFoldDB" id="A0A330L460"/>
<organism evidence="1 2">
    <name type="scientific">Nitrospira lenta</name>
    <dbReference type="NCBI Taxonomy" id="1436998"/>
    <lineage>
        <taxon>Bacteria</taxon>
        <taxon>Pseudomonadati</taxon>
        <taxon>Nitrospirota</taxon>
        <taxon>Nitrospiria</taxon>
        <taxon>Nitrospirales</taxon>
        <taxon>Nitrospiraceae</taxon>
        <taxon>Nitrospira</taxon>
    </lineage>
</organism>
<keyword evidence="2" id="KW-1185">Reference proteome</keyword>
<evidence type="ECO:0000313" key="2">
    <source>
        <dbReference type="Proteomes" id="UP000248168"/>
    </source>
</evidence>
<reference evidence="2" key="1">
    <citation type="submission" date="2018-04" db="EMBL/GenBank/DDBJ databases">
        <authorList>
            <person name="Lucker S."/>
            <person name="Sakoula D."/>
        </authorList>
    </citation>
    <scope>NUCLEOTIDE SEQUENCE [LARGE SCALE GENOMIC DNA]</scope>
</reference>
<dbReference type="EMBL" id="OUNR01000001">
    <property type="protein sequence ID" value="SPP63692.1"/>
    <property type="molecule type" value="Genomic_DNA"/>
</dbReference>
<gene>
    <name evidence="1" type="ORF">NITLEN_10778</name>
</gene>